<keyword evidence="1" id="KW-0175">Coiled coil</keyword>
<evidence type="ECO:0000313" key="3">
    <source>
        <dbReference type="EMBL" id="EGP82144.1"/>
    </source>
</evidence>
<gene>
    <name evidence="3" type="ORF">MYCGRDRAFT_97835</name>
</gene>
<feature type="region of interest" description="Disordered" evidence="2">
    <location>
        <begin position="49"/>
        <end position="88"/>
    </location>
</feature>
<proteinExistence type="predicted"/>
<dbReference type="GeneID" id="13399687"/>
<dbReference type="EMBL" id="CM001212">
    <property type="protein sequence ID" value="EGP82144.1"/>
    <property type="molecule type" value="Genomic_DNA"/>
</dbReference>
<dbReference type="HOGENOM" id="CLU_1103513_0_0_1"/>
<evidence type="ECO:0000256" key="2">
    <source>
        <dbReference type="SAM" id="MobiDB-lite"/>
    </source>
</evidence>
<dbReference type="InParanoid" id="F9XRI8"/>
<evidence type="ECO:0000256" key="1">
    <source>
        <dbReference type="SAM" id="Coils"/>
    </source>
</evidence>
<keyword evidence="4" id="KW-1185">Reference proteome</keyword>
<organism evidence="3 4">
    <name type="scientific">Zymoseptoria tritici (strain CBS 115943 / IPO323)</name>
    <name type="common">Speckled leaf blotch fungus</name>
    <name type="synonym">Septoria tritici</name>
    <dbReference type="NCBI Taxonomy" id="336722"/>
    <lineage>
        <taxon>Eukaryota</taxon>
        <taxon>Fungi</taxon>
        <taxon>Dikarya</taxon>
        <taxon>Ascomycota</taxon>
        <taxon>Pezizomycotina</taxon>
        <taxon>Dothideomycetes</taxon>
        <taxon>Dothideomycetidae</taxon>
        <taxon>Mycosphaerellales</taxon>
        <taxon>Mycosphaerellaceae</taxon>
        <taxon>Zymoseptoria</taxon>
    </lineage>
</organism>
<dbReference type="KEGG" id="ztr:MYCGRDRAFT_97835"/>
<sequence>MSLSLFIAGKTAAGKDGTCKREKGMPLVLRLSKCGVKDYESVTAKLEQEGCAKPPRREVRNGEWNDERRKWSKASTGGKNEGTVDSGPANARLVAKSQWLVLDDDDDRSHLTYTQASTGARGGQKFEALMGDLENVELERNNENNDSIQTLKTVLKEAKVTLKQVQQRQDGQKDERRKRTLLWQHFVRQSDAYCAALMVSKRAHTVEAKWASKTTPALPGASAPNDPSEALDARIIVKSEEEPIRRSYGNLR</sequence>
<feature type="compositionally biased region" description="Basic and acidic residues" evidence="2">
    <location>
        <begin position="49"/>
        <end position="69"/>
    </location>
</feature>
<dbReference type="AlphaFoldDB" id="F9XRI8"/>
<evidence type="ECO:0000313" key="4">
    <source>
        <dbReference type="Proteomes" id="UP000008062"/>
    </source>
</evidence>
<reference evidence="3 4" key="1">
    <citation type="journal article" date="2011" name="PLoS Genet.">
        <title>Finished genome of the fungal wheat pathogen Mycosphaerella graminicola reveals dispensome structure, chromosome plasticity, and stealth pathogenesis.</title>
        <authorList>
            <person name="Goodwin S.B."/>
            <person name="Ben M'barek S."/>
            <person name="Dhillon B."/>
            <person name="Wittenberg A.H.J."/>
            <person name="Crane C.F."/>
            <person name="Hane J.K."/>
            <person name="Foster A.J."/>
            <person name="Van der Lee T.A.J."/>
            <person name="Grimwood J."/>
            <person name="Aerts A."/>
            <person name="Antoniw J."/>
            <person name="Bailey A."/>
            <person name="Bluhm B."/>
            <person name="Bowler J."/>
            <person name="Bristow J."/>
            <person name="van der Burgt A."/>
            <person name="Canto-Canche B."/>
            <person name="Churchill A.C.L."/>
            <person name="Conde-Ferraez L."/>
            <person name="Cools H.J."/>
            <person name="Coutinho P.M."/>
            <person name="Csukai M."/>
            <person name="Dehal P."/>
            <person name="De Wit P."/>
            <person name="Donzelli B."/>
            <person name="van de Geest H.C."/>
            <person name="van Ham R.C.H.J."/>
            <person name="Hammond-Kosack K.E."/>
            <person name="Henrissat B."/>
            <person name="Kilian A."/>
            <person name="Kobayashi A.K."/>
            <person name="Koopmann E."/>
            <person name="Kourmpetis Y."/>
            <person name="Kuzniar A."/>
            <person name="Lindquist E."/>
            <person name="Lombard V."/>
            <person name="Maliepaard C."/>
            <person name="Martins N."/>
            <person name="Mehrabi R."/>
            <person name="Nap J.P.H."/>
            <person name="Ponomarenko A."/>
            <person name="Rudd J.J."/>
            <person name="Salamov A."/>
            <person name="Schmutz J."/>
            <person name="Schouten H.J."/>
            <person name="Shapiro H."/>
            <person name="Stergiopoulos I."/>
            <person name="Torriani S.F.F."/>
            <person name="Tu H."/>
            <person name="de Vries R.P."/>
            <person name="Waalwijk C."/>
            <person name="Ware S.B."/>
            <person name="Wiebenga A."/>
            <person name="Zwiers L.-H."/>
            <person name="Oliver R.P."/>
            <person name="Grigoriev I.V."/>
            <person name="Kema G.H.J."/>
        </authorList>
    </citation>
    <scope>NUCLEOTIDE SEQUENCE [LARGE SCALE GENOMIC DNA]</scope>
    <source>
        <strain evidence="4">CBS 115943 / IPO323</strain>
    </source>
</reference>
<dbReference type="Proteomes" id="UP000008062">
    <property type="component" value="Chromosome 17"/>
</dbReference>
<name>F9XRI8_ZYMTI</name>
<protein>
    <submittedName>
        <fullName evidence="3">Uncharacterized protein</fullName>
    </submittedName>
</protein>
<dbReference type="RefSeq" id="XP_003847168.1">
    <property type="nucleotide sequence ID" value="XM_003847120.1"/>
</dbReference>
<accession>F9XRI8</accession>
<feature type="coiled-coil region" evidence="1">
    <location>
        <begin position="126"/>
        <end position="175"/>
    </location>
</feature>